<keyword evidence="2" id="KW-0472">Membrane</keyword>
<protein>
    <submittedName>
        <fullName evidence="3">Uncharacterized protein</fullName>
    </submittedName>
</protein>
<feature type="region of interest" description="Disordered" evidence="1">
    <location>
        <begin position="179"/>
        <end position="246"/>
    </location>
</feature>
<evidence type="ECO:0000256" key="1">
    <source>
        <dbReference type="SAM" id="MobiDB-lite"/>
    </source>
</evidence>
<dbReference type="Proteomes" id="UP001374579">
    <property type="component" value="Unassembled WGS sequence"/>
</dbReference>
<keyword evidence="2" id="KW-1133">Transmembrane helix</keyword>
<organism evidence="3 4">
    <name type="scientific">Littorina saxatilis</name>
    <dbReference type="NCBI Taxonomy" id="31220"/>
    <lineage>
        <taxon>Eukaryota</taxon>
        <taxon>Metazoa</taxon>
        <taxon>Spiralia</taxon>
        <taxon>Lophotrochozoa</taxon>
        <taxon>Mollusca</taxon>
        <taxon>Gastropoda</taxon>
        <taxon>Caenogastropoda</taxon>
        <taxon>Littorinimorpha</taxon>
        <taxon>Littorinoidea</taxon>
        <taxon>Littorinidae</taxon>
        <taxon>Littorina</taxon>
    </lineage>
</organism>
<dbReference type="AlphaFoldDB" id="A0AAN9GE01"/>
<feature type="transmembrane region" description="Helical" evidence="2">
    <location>
        <begin position="132"/>
        <end position="155"/>
    </location>
</feature>
<reference evidence="3 4" key="1">
    <citation type="submission" date="2024-02" db="EMBL/GenBank/DDBJ databases">
        <title>Chromosome-scale genome assembly of the rough periwinkle Littorina saxatilis.</title>
        <authorList>
            <person name="De Jode A."/>
            <person name="Faria R."/>
            <person name="Formenti G."/>
            <person name="Sims Y."/>
            <person name="Smith T.P."/>
            <person name="Tracey A."/>
            <person name="Wood J.M.D."/>
            <person name="Zagrodzka Z.B."/>
            <person name="Johannesson K."/>
            <person name="Butlin R.K."/>
            <person name="Leder E.H."/>
        </authorList>
    </citation>
    <scope>NUCLEOTIDE SEQUENCE [LARGE SCALE GENOMIC DNA]</scope>
    <source>
        <strain evidence="3">Snail1</strain>
        <tissue evidence="3">Muscle</tissue>
    </source>
</reference>
<comment type="caution">
    <text evidence="3">The sequence shown here is derived from an EMBL/GenBank/DDBJ whole genome shotgun (WGS) entry which is preliminary data.</text>
</comment>
<keyword evidence="2" id="KW-0812">Transmembrane</keyword>
<name>A0AAN9GE01_9CAEN</name>
<dbReference type="EMBL" id="JBAMIC010000007">
    <property type="protein sequence ID" value="KAK7105513.1"/>
    <property type="molecule type" value="Genomic_DNA"/>
</dbReference>
<sequence length="246" mass="25817">MMNVTIHCFLLKSAFPSQCNPGHENKTKFRHSPDGQNFVDVCTLSDILGECTSSGPCECDAANATHHMFHYTFEVNKSRQGDWDCLVPCWVGAVPLTFGQVDCDNKKVFDVNNVTDLNNVTDAESSSSPSCFVFGLSAAGGACVTVAAVAGVYCIMERKSGGQQKAPSAVAAPQNIFPENIPPAEFSPANAPPDNGPQVAGSTGPPTGPAVPIIPYDKPDEPSVTGSDASEGVEGSDVDIFSAPFQ</sequence>
<keyword evidence="4" id="KW-1185">Reference proteome</keyword>
<evidence type="ECO:0000256" key="2">
    <source>
        <dbReference type="SAM" id="Phobius"/>
    </source>
</evidence>
<gene>
    <name evidence="3" type="ORF">V1264_016879</name>
</gene>
<proteinExistence type="predicted"/>
<accession>A0AAN9GE01</accession>
<evidence type="ECO:0000313" key="4">
    <source>
        <dbReference type="Proteomes" id="UP001374579"/>
    </source>
</evidence>
<evidence type="ECO:0000313" key="3">
    <source>
        <dbReference type="EMBL" id="KAK7105513.1"/>
    </source>
</evidence>